<evidence type="ECO:0000313" key="6">
    <source>
        <dbReference type="EMBL" id="TRW99994.1"/>
    </source>
</evidence>
<dbReference type="Pfam" id="PF03358">
    <property type="entry name" value="FMN_red"/>
    <property type="match status" value="1"/>
</dbReference>
<protein>
    <submittedName>
        <fullName evidence="6">NADPH-dependent FMN reductase</fullName>
        <ecNumber evidence="6">1.5.1.38</ecNumber>
    </submittedName>
</protein>
<proteinExistence type="inferred from homology"/>
<dbReference type="NCBIfam" id="TIGR03567">
    <property type="entry name" value="FMN_reduc_SsuE"/>
    <property type="match status" value="1"/>
</dbReference>
<evidence type="ECO:0000256" key="4">
    <source>
        <dbReference type="ARBA" id="ARBA00023002"/>
    </source>
</evidence>
<gene>
    <name evidence="6" type="primary">ssuE</name>
    <name evidence="6" type="ORF">EKO24_006355</name>
</gene>
<keyword evidence="3" id="KW-0288">FMN</keyword>
<dbReference type="EC" id="1.5.1.38" evidence="6"/>
<keyword evidence="2" id="KW-0285">Flavoprotein</keyword>
<dbReference type="RefSeq" id="WP_127030775.1">
    <property type="nucleotide sequence ID" value="NZ_RYFG02000045.1"/>
</dbReference>
<dbReference type="SUPFAM" id="SSF52218">
    <property type="entry name" value="Flavoproteins"/>
    <property type="match status" value="1"/>
</dbReference>
<name>A0ABY3CCU1_9GAMM</name>
<keyword evidence="7" id="KW-1185">Reference proteome</keyword>
<organism evidence="6 7">
    <name type="scientific">Candidatus Methylobacter oryzae</name>
    <dbReference type="NCBI Taxonomy" id="2497749"/>
    <lineage>
        <taxon>Bacteria</taxon>
        <taxon>Pseudomonadati</taxon>
        <taxon>Pseudomonadota</taxon>
        <taxon>Gammaproteobacteria</taxon>
        <taxon>Methylococcales</taxon>
        <taxon>Methylococcaceae</taxon>
        <taxon>Methylobacter</taxon>
    </lineage>
</organism>
<comment type="caution">
    <text evidence="6">The sequence shown here is derived from an EMBL/GenBank/DDBJ whole genome shotgun (WGS) entry which is preliminary data.</text>
</comment>
<evidence type="ECO:0000256" key="3">
    <source>
        <dbReference type="ARBA" id="ARBA00022643"/>
    </source>
</evidence>
<dbReference type="GO" id="GO:0052873">
    <property type="term" value="F:FMN reductase (NADPH) activity"/>
    <property type="evidence" value="ECO:0007669"/>
    <property type="project" value="UniProtKB-EC"/>
</dbReference>
<dbReference type="PANTHER" id="PTHR43408">
    <property type="entry name" value="FMN REDUCTASE (NADPH)"/>
    <property type="match status" value="1"/>
</dbReference>
<reference evidence="6 7" key="1">
    <citation type="journal article" date="2019" name="Antonie Van Leeuwenhoek">
        <title>Description of 'Ca. Methylobacter oryzae' KRF1, a novel species from the environmentally important Methylobacter clade 2.</title>
        <authorList>
            <person name="Khatri K."/>
            <person name="Mohite J.A."/>
            <person name="Pandit P.S."/>
            <person name="Bahulikar R."/>
            <person name="Rahalkar M.C."/>
        </authorList>
    </citation>
    <scope>NUCLEOTIDE SEQUENCE [LARGE SCALE GENOMIC DNA]</scope>
    <source>
        <strain evidence="6 7">KRF1</strain>
    </source>
</reference>
<evidence type="ECO:0000256" key="1">
    <source>
        <dbReference type="ARBA" id="ARBA00005990"/>
    </source>
</evidence>
<feature type="domain" description="NADPH-dependent FMN reductase-like" evidence="5">
    <location>
        <begin position="3"/>
        <end position="145"/>
    </location>
</feature>
<accession>A0ABY3CCU1</accession>
<dbReference type="Proteomes" id="UP000733744">
    <property type="component" value="Unassembled WGS sequence"/>
</dbReference>
<dbReference type="EMBL" id="RYFG02000045">
    <property type="protein sequence ID" value="TRW99994.1"/>
    <property type="molecule type" value="Genomic_DNA"/>
</dbReference>
<dbReference type="InterPro" id="IPR029039">
    <property type="entry name" value="Flavoprotein-like_sf"/>
</dbReference>
<dbReference type="InterPro" id="IPR020048">
    <property type="entry name" value="NADPH-dep_FMN_reduc_SsuE"/>
</dbReference>
<comment type="similarity">
    <text evidence="1">Belongs to the SsuE family.</text>
</comment>
<dbReference type="PANTHER" id="PTHR43408:SF1">
    <property type="entry name" value="FMN REDUCTASE (NADPH)"/>
    <property type="match status" value="1"/>
</dbReference>
<evidence type="ECO:0000256" key="2">
    <source>
        <dbReference type="ARBA" id="ARBA00022630"/>
    </source>
</evidence>
<evidence type="ECO:0000313" key="7">
    <source>
        <dbReference type="Proteomes" id="UP000733744"/>
    </source>
</evidence>
<dbReference type="InterPro" id="IPR005025">
    <property type="entry name" value="FMN_Rdtase-like_dom"/>
</dbReference>
<dbReference type="Gene3D" id="3.40.50.360">
    <property type="match status" value="1"/>
</dbReference>
<sequence>MTHIVAIAGSPADKSKSTELIDKVFRQLEQTGFTTKLISVRDISAQELIYGAAQDSQSLKTITGHIERAAGVVIATPVYKAAYSGALKAFLDLLPQKALAGKVILPIMTAGSDKHLLAIDYALKPVLSALGATQVLSGFFVSDQQAKRDQLGLLSLDGETEQRLDEQVGLLVSLVRLSVSQQAVEAEIY</sequence>
<evidence type="ECO:0000259" key="5">
    <source>
        <dbReference type="Pfam" id="PF03358"/>
    </source>
</evidence>
<keyword evidence="4 6" id="KW-0560">Oxidoreductase</keyword>
<dbReference type="InterPro" id="IPR051814">
    <property type="entry name" value="NAD(P)H-dep_FMN_reductase"/>
</dbReference>